<evidence type="ECO:0000313" key="1">
    <source>
        <dbReference type="EMBL" id="OLR55826.1"/>
    </source>
</evidence>
<reference evidence="1 2" key="1">
    <citation type="journal article" date="2016" name="Appl. Environ. Microbiol.">
        <title>Function and Phylogeny of Bacterial Butyryl Coenzyme A:Acetate Transferases and Their Diversity in the Proximal Colon of Swine.</title>
        <authorList>
            <person name="Trachsel J."/>
            <person name="Bayles D.O."/>
            <person name="Looft T."/>
            <person name="Levine U.Y."/>
            <person name="Allen H.K."/>
        </authorList>
    </citation>
    <scope>NUCLEOTIDE SEQUENCE [LARGE SCALE GENOMIC DNA]</scope>
    <source>
        <strain evidence="1 2">68-3-10</strain>
    </source>
</reference>
<dbReference type="RefSeq" id="WP_075712836.1">
    <property type="nucleotide sequence ID" value="NZ_MJIE01000001.1"/>
</dbReference>
<keyword evidence="2" id="KW-1185">Reference proteome</keyword>
<accession>A0A1Q9JHZ1</accession>
<evidence type="ECO:0000313" key="2">
    <source>
        <dbReference type="Proteomes" id="UP000187404"/>
    </source>
</evidence>
<sequence length="300" mass="33338">MNRFGMGKALVSVIASITLTISMFVPMSYADEINKMESGDSESVLLEASRVAGNIEDENQTMASKFSEYHDDEKTKEDFKMLAMNGFLANGEIVSASGSKTSQGTRYTVDYDGIQNEIVVVEQTQDTATLIIKQGDIVNHIVLTSDFMTIDGEKVALEESSSTDSTLKSADNTHYWTKKCPYDKAANYTHSTGTANHSVTLPKSVKTVAFSVFVSIVSKAFGSSIVGTQAITVLYNFLLDTQPTAKGFSGKTKSYTHKNYTSGYIKPRRLTVTKIKYTWYTKINYKGDTKKETWYRCVQW</sequence>
<dbReference type="Proteomes" id="UP000187404">
    <property type="component" value="Unassembled WGS sequence"/>
</dbReference>
<dbReference type="OrthoDB" id="2085741at2"/>
<comment type="caution">
    <text evidence="1">The sequence shown here is derived from an EMBL/GenBank/DDBJ whole genome shotgun (WGS) entry which is preliminary data.</text>
</comment>
<dbReference type="AlphaFoldDB" id="A0A1Q9JHZ1"/>
<gene>
    <name evidence="1" type="ORF">BHK98_07000</name>
</gene>
<name>A0A1Q9JHZ1_9FIRM</name>
<proteinExistence type="predicted"/>
<organism evidence="1 2">
    <name type="scientific">Hornefia porci</name>
    <dbReference type="NCBI Taxonomy" id="2652292"/>
    <lineage>
        <taxon>Bacteria</taxon>
        <taxon>Bacillati</taxon>
        <taxon>Bacillota</taxon>
        <taxon>Clostridia</taxon>
        <taxon>Peptostreptococcales</taxon>
        <taxon>Anaerovoracaceae</taxon>
        <taxon>Hornefia</taxon>
    </lineage>
</organism>
<protein>
    <submittedName>
        <fullName evidence="1">Uncharacterized protein</fullName>
    </submittedName>
</protein>
<dbReference type="EMBL" id="MJIE01000001">
    <property type="protein sequence ID" value="OLR55826.1"/>
    <property type="molecule type" value="Genomic_DNA"/>
</dbReference>